<keyword evidence="1" id="KW-0472">Membrane</keyword>
<keyword evidence="1" id="KW-0812">Transmembrane</keyword>
<keyword evidence="2" id="KW-0614">Plasmid</keyword>
<protein>
    <submittedName>
        <fullName evidence="2">Uncharacterized protein</fullName>
    </submittedName>
</protein>
<name>A0AA92IFN7_RALSL</name>
<keyword evidence="1" id="KW-1133">Transmembrane helix</keyword>
<accession>A0AA92IFN7</accession>
<gene>
    <name evidence="2" type="ORF">E7Z57_18325</name>
</gene>
<feature type="transmembrane region" description="Helical" evidence="1">
    <location>
        <begin position="85"/>
        <end position="105"/>
    </location>
</feature>
<sequence>MICDKKRNHKGLLISAFTLTILLHLLHIFFLTATPWFNFSDGIYADKGALFDNLGETVFATIGLSFALSFAYLIFCIARKRAIGINFGIALIVAHFVFGAISGSFEQNLISNSYTYNYKSNKSKYLNYLSTSQNIYGGISSYTAVDRAVGNNANKSKKLYVWDLGYKKSGIWLLVYDESDDLNNPQTERRNIGRFCVGTTVSDVFECESPSPGKIIAFGGGALLVHKVDGHFYLVKIDNPNSHF</sequence>
<dbReference type="Proteomes" id="UP000310553">
    <property type="component" value="Plasmid pUW386"/>
</dbReference>
<evidence type="ECO:0000256" key="1">
    <source>
        <dbReference type="SAM" id="Phobius"/>
    </source>
</evidence>
<proteinExistence type="predicted"/>
<organism evidence="2 3">
    <name type="scientific">Ralstonia solanacearum</name>
    <name type="common">Pseudomonas solanacearum</name>
    <dbReference type="NCBI Taxonomy" id="305"/>
    <lineage>
        <taxon>Bacteria</taxon>
        <taxon>Pseudomonadati</taxon>
        <taxon>Pseudomonadota</taxon>
        <taxon>Betaproteobacteria</taxon>
        <taxon>Burkholderiales</taxon>
        <taxon>Burkholderiaceae</taxon>
        <taxon>Ralstonia</taxon>
        <taxon>Ralstonia solanacearum species complex</taxon>
    </lineage>
</organism>
<evidence type="ECO:0000313" key="2">
    <source>
        <dbReference type="EMBL" id="QCX51078.1"/>
    </source>
</evidence>
<reference evidence="2 3" key="1">
    <citation type="submission" date="2019-04" db="EMBL/GenBank/DDBJ databases">
        <title>Complete Genome of UW386 and Higher Quality Genome of UW700.</title>
        <authorList>
            <person name="Jacobs J."/>
            <person name="Perez A."/>
            <person name="Steidl O."/>
            <person name="Allen C."/>
        </authorList>
    </citation>
    <scope>NUCLEOTIDE SEQUENCE [LARGE SCALE GENOMIC DNA]</scope>
    <source>
        <strain evidence="2 3">UW386</strain>
        <plasmid evidence="3">puw386</plasmid>
    </source>
</reference>
<feature type="transmembrane region" description="Helical" evidence="1">
    <location>
        <begin position="12"/>
        <end position="37"/>
    </location>
</feature>
<geneLocation type="plasmid" evidence="3">
    <name>puw386</name>
</geneLocation>
<evidence type="ECO:0000313" key="3">
    <source>
        <dbReference type="Proteomes" id="UP000310553"/>
    </source>
</evidence>
<feature type="transmembrane region" description="Helical" evidence="1">
    <location>
        <begin position="57"/>
        <end position="78"/>
    </location>
</feature>
<dbReference type="AlphaFoldDB" id="A0AA92IFN7"/>
<dbReference type="EMBL" id="CP039340">
    <property type="protein sequence ID" value="QCX51078.1"/>
    <property type="molecule type" value="Genomic_DNA"/>
</dbReference>